<name>A0A9N8D735_9STRA</name>
<evidence type="ECO:0000313" key="2">
    <source>
        <dbReference type="EMBL" id="CAB9497319.1"/>
    </source>
</evidence>
<feature type="compositionally biased region" description="Polar residues" evidence="1">
    <location>
        <begin position="489"/>
        <end position="500"/>
    </location>
</feature>
<feature type="compositionally biased region" description="Basic and acidic residues" evidence="1">
    <location>
        <begin position="576"/>
        <end position="587"/>
    </location>
</feature>
<feature type="compositionally biased region" description="Low complexity" evidence="1">
    <location>
        <begin position="556"/>
        <end position="567"/>
    </location>
</feature>
<organism evidence="2 3">
    <name type="scientific">Seminavis robusta</name>
    <dbReference type="NCBI Taxonomy" id="568900"/>
    <lineage>
        <taxon>Eukaryota</taxon>
        <taxon>Sar</taxon>
        <taxon>Stramenopiles</taxon>
        <taxon>Ochrophyta</taxon>
        <taxon>Bacillariophyta</taxon>
        <taxon>Bacillariophyceae</taxon>
        <taxon>Bacillariophycidae</taxon>
        <taxon>Naviculales</taxon>
        <taxon>Naviculaceae</taxon>
        <taxon>Seminavis</taxon>
    </lineage>
</organism>
<accession>A0A9N8D735</accession>
<dbReference type="AlphaFoldDB" id="A0A9N8D735"/>
<feature type="compositionally biased region" description="Low complexity" evidence="1">
    <location>
        <begin position="501"/>
        <end position="516"/>
    </location>
</feature>
<dbReference type="Proteomes" id="UP001153069">
    <property type="component" value="Unassembled WGS sequence"/>
</dbReference>
<feature type="compositionally biased region" description="Basic and acidic residues" evidence="1">
    <location>
        <begin position="324"/>
        <end position="334"/>
    </location>
</feature>
<feature type="compositionally biased region" description="Basic and acidic residues" evidence="1">
    <location>
        <begin position="260"/>
        <end position="269"/>
    </location>
</feature>
<feature type="compositionally biased region" description="Low complexity" evidence="1">
    <location>
        <begin position="229"/>
        <end position="241"/>
    </location>
</feature>
<dbReference type="EMBL" id="CAICTM010000018">
    <property type="protein sequence ID" value="CAB9497319.1"/>
    <property type="molecule type" value="Genomic_DNA"/>
</dbReference>
<evidence type="ECO:0000313" key="3">
    <source>
        <dbReference type="Proteomes" id="UP001153069"/>
    </source>
</evidence>
<comment type="caution">
    <text evidence="2">The sequence shown here is derived from an EMBL/GenBank/DDBJ whole genome shotgun (WGS) entry which is preliminary data.</text>
</comment>
<feature type="compositionally biased region" description="Low complexity" evidence="1">
    <location>
        <begin position="159"/>
        <end position="169"/>
    </location>
</feature>
<feature type="compositionally biased region" description="Polar residues" evidence="1">
    <location>
        <begin position="536"/>
        <end position="555"/>
    </location>
</feature>
<feature type="compositionally biased region" description="Low complexity" evidence="1">
    <location>
        <begin position="465"/>
        <end position="484"/>
    </location>
</feature>
<feature type="region of interest" description="Disordered" evidence="1">
    <location>
        <begin position="646"/>
        <end position="781"/>
    </location>
</feature>
<protein>
    <submittedName>
        <fullName evidence="2">Uncharacterized protein</fullName>
    </submittedName>
</protein>
<feature type="compositionally biased region" description="Low complexity" evidence="1">
    <location>
        <begin position="427"/>
        <end position="447"/>
    </location>
</feature>
<reference evidence="2" key="1">
    <citation type="submission" date="2020-06" db="EMBL/GenBank/DDBJ databases">
        <authorList>
            <consortium name="Plant Systems Biology data submission"/>
        </authorList>
    </citation>
    <scope>NUCLEOTIDE SEQUENCE</scope>
    <source>
        <strain evidence="2">D6</strain>
    </source>
</reference>
<feature type="compositionally biased region" description="Gly residues" evidence="1">
    <location>
        <begin position="191"/>
        <end position="206"/>
    </location>
</feature>
<feature type="compositionally biased region" description="Polar residues" evidence="1">
    <location>
        <begin position="374"/>
        <end position="384"/>
    </location>
</feature>
<sequence>MDVETVEEDDNILGNDEDDESIDDFPLTDEEKDFIAQELAKQKDQTDEEKDFIAQVLAEQDAKKTNGTVLKSAGFGSLEDRNEIDLDDKNVDMDWLLSIDATEDASAPKKRGGVDSSIITVDEKGMDLESRDASIADKGSLFSVKNSSSVAKGADKVGSSSTAAASTESVPAKCNPKLSDEPVKEKPKHITGGGSAGGGATGGVSFGVGADKSPAKKLVTTMNDMMMMDVSTPSKKSSSGSRADNASTMGMGFSAATKTDNVHPEKMDGTAKQSDTLGRAQRRVSFAGTLEVGATEVVDHGKKGRTLTPKKDGDPKKSPANKKARSDHNQKGDSMEVEEEHSSAGAADNTPRANKKNKGVPLTATKKSPVPKRPNNSATPSKATPSKDTRKNLFRALSEAAVAGDNSDNHVSASAAGNTKPPKKPTGSGASIVDSSKSSSGGDVSVVEKAGSSKPSEQPPKPTGSGASIVDGSKSSSGGDVSVAEKAGSSKQSEQPPKTTGSGASGFVSSKSSTASTEKDLSDVPKAGSAKHSEQPPKTTGSEALTQTEGGVTDNSKSARSATAASAGEFSVAEKASAHSVHDDDGNTKSPTAAFQVDVSRGGKSGSEKQRAKFQGPSKHVMGTGPAASDTAGALKGDVLPAAKARTTKKLHASQKQAGDSSDEEGFIPDAVHTTSIQRKEARNKAKQPTLAPQKTTAPAGIDDNMDVDDEMPLKASTDVTEKKCAESRDHIHVDDEESLQSAKASLEAAPKPTKERPASPIVRSHGCGQGGHARIREDFA</sequence>
<proteinExistence type="predicted"/>
<feature type="compositionally biased region" description="Basic and acidic residues" evidence="1">
    <location>
        <begin position="720"/>
        <end position="734"/>
    </location>
</feature>
<gene>
    <name evidence="2" type="ORF">SEMRO_18_G012700.1</name>
</gene>
<keyword evidence="3" id="KW-1185">Reference proteome</keyword>
<evidence type="ECO:0000256" key="1">
    <source>
        <dbReference type="SAM" id="MobiDB-lite"/>
    </source>
</evidence>
<feature type="region of interest" description="Disordered" evidence="1">
    <location>
        <begin position="145"/>
        <end position="211"/>
    </location>
</feature>
<feature type="region of interest" description="Disordered" evidence="1">
    <location>
        <begin position="1"/>
        <end position="25"/>
    </location>
</feature>
<feature type="region of interest" description="Disordered" evidence="1">
    <location>
        <begin position="229"/>
        <end position="633"/>
    </location>
</feature>